<evidence type="ECO:0000256" key="3">
    <source>
        <dbReference type="ARBA" id="ARBA00023125"/>
    </source>
</evidence>
<name>A0A1E3A138_9FIRM</name>
<accession>A0A1E3A138</accession>
<dbReference type="Gene3D" id="1.10.10.60">
    <property type="entry name" value="Homeodomain-like"/>
    <property type="match status" value="2"/>
</dbReference>
<dbReference type="Gene3D" id="3.40.50.2300">
    <property type="match status" value="1"/>
</dbReference>
<evidence type="ECO:0000259" key="7">
    <source>
        <dbReference type="PROSITE" id="PS01124"/>
    </source>
</evidence>
<keyword evidence="6" id="KW-0597">Phosphoprotein</keyword>
<dbReference type="SUPFAM" id="SSF46689">
    <property type="entry name" value="Homeodomain-like"/>
    <property type="match status" value="2"/>
</dbReference>
<comment type="caution">
    <text evidence="9">The sequence shown here is derived from an EMBL/GenBank/DDBJ whole genome shotgun (WGS) entry which is preliminary data.</text>
</comment>
<dbReference type="SMART" id="SM00342">
    <property type="entry name" value="HTH_ARAC"/>
    <property type="match status" value="1"/>
</dbReference>
<dbReference type="PRINTS" id="PR00032">
    <property type="entry name" value="HTHARAC"/>
</dbReference>
<dbReference type="PANTHER" id="PTHR43280:SF10">
    <property type="entry name" value="REGULATORY PROTEIN POCR"/>
    <property type="match status" value="1"/>
</dbReference>
<evidence type="ECO:0000313" key="9">
    <source>
        <dbReference type="EMBL" id="ODM02450.1"/>
    </source>
</evidence>
<dbReference type="PROSITE" id="PS50110">
    <property type="entry name" value="RESPONSE_REGULATORY"/>
    <property type="match status" value="1"/>
</dbReference>
<proteinExistence type="predicted"/>
<feature type="modified residue" description="4-aspartylphosphate" evidence="6">
    <location>
        <position position="54"/>
    </location>
</feature>
<dbReference type="EMBL" id="MCGH01000004">
    <property type="protein sequence ID" value="ODM02450.1"/>
    <property type="molecule type" value="Genomic_DNA"/>
</dbReference>
<dbReference type="InterPro" id="IPR018062">
    <property type="entry name" value="HTH_AraC-typ_CS"/>
</dbReference>
<dbReference type="SMART" id="SM00448">
    <property type="entry name" value="REC"/>
    <property type="match status" value="1"/>
</dbReference>
<dbReference type="InterPro" id="IPR011006">
    <property type="entry name" value="CheY-like_superfamily"/>
</dbReference>
<evidence type="ECO:0000256" key="4">
    <source>
        <dbReference type="ARBA" id="ARBA00023163"/>
    </source>
</evidence>
<evidence type="ECO:0000313" key="10">
    <source>
        <dbReference type="Proteomes" id="UP000094067"/>
    </source>
</evidence>
<dbReference type="PANTHER" id="PTHR43280">
    <property type="entry name" value="ARAC-FAMILY TRANSCRIPTIONAL REGULATOR"/>
    <property type="match status" value="1"/>
</dbReference>
<dbReference type="RefSeq" id="WP_069154972.1">
    <property type="nucleotide sequence ID" value="NZ_MCGH01000004.1"/>
</dbReference>
<organism evidence="9 10">
    <name type="scientific">Eisenbergiella tayi</name>
    <dbReference type="NCBI Taxonomy" id="1432052"/>
    <lineage>
        <taxon>Bacteria</taxon>
        <taxon>Bacillati</taxon>
        <taxon>Bacillota</taxon>
        <taxon>Clostridia</taxon>
        <taxon>Lachnospirales</taxon>
        <taxon>Lachnospiraceae</taxon>
        <taxon>Eisenbergiella</taxon>
    </lineage>
</organism>
<dbReference type="Proteomes" id="UP000094067">
    <property type="component" value="Unassembled WGS sequence"/>
</dbReference>
<dbReference type="Pfam" id="PF12833">
    <property type="entry name" value="HTH_18"/>
    <property type="match status" value="1"/>
</dbReference>
<gene>
    <name evidence="9" type="primary">araC_17</name>
    <name evidence="9" type="ORF">BEI61_05612</name>
</gene>
<dbReference type="PROSITE" id="PS01124">
    <property type="entry name" value="HTH_ARAC_FAMILY_2"/>
    <property type="match status" value="1"/>
</dbReference>
<dbReference type="InterPro" id="IPR018060">
    <property type="entry name" value="HTH_AraC"/>
</dbReference>
<evidence type="ECO:0000256" key="6">
    <source>
        <dbReference type="PROSITE-ProRule" id="PRU00169"/>
    </source>
</evidence>
<keyword evidence="4" id="KW-0804">Transcription</keyword>
<dbReference type="CDD" id="cd17536">
    <property type="entry name" value="REC_YesN-like"/>
    <property type="match status" value="1"/>
</dbReference>
<keyword evidence="3" id="KW-0238">DNA-binding</keyword>
<evidence type="ECO:0000256" key="2">
    <source>
        <dbReference type="ARBA" id="ARBA00023015"/>
    </source>
</evidence>
<sequence length="530" mass="62354">MTVLVIDDQIHVVEGILSEVSWENLGVDKVWKAYNAVEAKGILLLNKVDIMLCDIEMPGENGLSLLKWTQDQGMEVECIFLTAHADFVYARTAMQLGSFDYILQPARYEDIGNAILRAKQRIQEKREQQKFYSYGKTLFEERDRITDQLFREWYQEPENGERYCKLLEDMQKMGRHICDSSPCFLILCQILRWNNAPWERDLFRYSCANILEELFQEWNRKVYIGCLSHEEFIFLVYGEDGKQPDKEETRMQLERFFNTASRFFCCEQALYVSGTGMFRTMPGKLEIIRHKNKDNVARKPGIYEEEEKKETKADQILQPDFRTWETLLVRGMGKTVYEEACRYLQELADAEALNAESLQKFYNDFYRIICLTEEKTDTSWEDIFPEEQQRQTALHAYETLQNMQVFLKIVTSYFAEEEEDAGRAGSQVEAIKEYIYHHLDSDIRREDIAVQVFMNPNYVSRLFKKVEGISLKEFIVREKMKMARALLISSQLPVSIVALKVGYSNFSHFSQVYRKTFGVSPTDERKKQEE</sequence>
<reference evidence="9 10" key="1">
    <citation type="submission" date="2016-07" db="EMBL/GenBank/DDBJ databases">
        <title>Characterization of isolates of Eisenbergiella tayi derived from blood cultures, using whole genome sequencing.</title>
        <authorList>
            <person name="Burdz T."/>
            <person name="Wiebe D."/>
            <person name="Huynh C."/>
            <person name="Bernard K."/>
        </authorList>
    </citation>
    <scope>NUCLEOTIDE SEQUENCE [LARGE SCALE GENOMIC DNA]</scope>
    <source>
        <strain evidence="9 10">NML 110608</strain>
    </source>
</reference>
<evidence type="ECO:0000256" key="5">
    <source>
        <dbReference type="ARBA" id="ARBA00024867"/>
    </source>
</evidence>
<dbReference type="SUPFAM" id="SSF52172">
    <property type="entry name" value="CheY-like"/>
    <property type="match status" value="1"/>
</dbReference>
<dbReference type="GO" id="GO:0000160">
    <property type="term" value="P:phosphorelay signal transduction system"/>
    <property type="evidence" value="ECO:0007669"/>
    <property type="project" value="InterPro"/>
</dbReference>
<dbReference type="InterPro" id="IPR001789">
    <property type="entry name" value="Sig_transdc_resp-reg_receiver"/>
</dbReference>
<feature type="domain" description="Response regulatory" evidence="8">
    <location>
        <begin position="2"/>
        <end position="119"/>
    </location>
</feature>
<dbReference type="GO" id="GO:0003700">
    <property type="term" value="F:DNA-binding transcription factor activity"/>
    <property type="evidence" value="ECO:0007669"/>
    <property type="project" value="InterPro"/>
</dbReference>
<evidence type="ECO:0000256" key="1">
    <source>
        <dbReference type="ARBA" id="ARBA00018672"/>
    </source>
</evidence>
<dbReference type="InterPro" id="IPR009057">
    <property type="entry name" value="Homeodomain-like_sf"/>
</dbReference>
<dbReference type="PATRIC" id="fig|1432052.4.peg.6234"/>
<comment type="function">
    <text evidence="5">May play the central regulatory role in sporulation. It may be an element of the effector pathway responsible for the activation of sporulation genes in response to nutritional stress. Spo0A may act in concert with spo0H (a sigma factor) to control the expression of some genes that are critical to the sporulation process.</text>
</comment>
<feature type="domain" description="HTH araC/xylS-type" evidence="7">
    <location>
        <begin position="429"/>
        <end position="527"/>
    </location>
</feature>
<dbReference type="PROSITE" id="PS00041">
    <property type="entry name" value="HTH_ARAC_FAMILY_1"/>
    <property type="match status" value="1"/>
</dbReference>
<evidence type="ECO:0000259" key="8">
    <source>
        <dbReference type="PROSITE" id="PS50110"/>
    </source>
</evidence>
<dbReference type="InterPro" id="IPR020449">
    <property type="entry name" value="Tscrpt_reg_AraC-type_HTH"/>
</dbReference>
<dbReference type="GO" id="GO:0043565">
    <property type="term" value="F:sequence-specific DNA binding"/>
    <property type="evidence" value="ECO:0007669"/>
    <property type="project" value="InterPro"/>
</dbReference>
<keyword evidence="2" id="KW-0805">Transcription regulation</keyword>
<protein>
    <recommendedName>
        <fullName evidence="1">Stage 0 sporulation protein A homolog</fullName>
    </recommendedName>
</protein>
<dbReference type="AlphaFoldDB" id="A0A1E3A138"/>
<dbReference type="Pfam" id="PF00072">
    <property type="entry name" value="Response_reg"/>
    <property type="match status" value="1"/>
</dbReference>